<dbReference type="InterPro" id="IPR003598">
    <property type="entry name" value="Ig_sub2"/>
</dbReference>
<keyword evidence="5" id="KW-1185">Reference proteome</keyword>
<reference evidence="4" key="2">
    <citation type="submission" date="2025-09" db="UniProtKB">
        <authorList>
            <consortium name="Ensembl"/>
        </authorList>
    </citation>
    <scope>IDENTIFICATION</scope>
</reference>
<dbReference type="InterPro" id="IPR036179">
    <property type="entry name" value="Ig-like_dom_sf"/>
</dbReference>
<reference evidence="4" key="1">
    <citation type="submission" date="2025-08" db="UniProtKB">
        <authorList>
            <consortium name="Ensembl"/>
        </authorList>
    </citation>
    <scope>IDENTIFICATION</scope>
</reference>
<keyword evidence="2" id="KW-0812">Transmembrane</keyword>
<dbReference type="AlphaFoldDB" id="A0A672N3I3"/>
<dbReference type="Pfam" id="PF07686">
    <property type="entry name" value="V-set"/>
    <property type="match status" value="1"/>
</dbReference>
<dbReference type="InterPro" id="IPR013106">
    <property type="entry name" value="Ig_V-set"/>
</dbReference>
<dbReference type="Gene3D" id="2.60.40.10">
    <property type="entry name" value="Immunoglobulins"/>
    <property type="match status" value="2"/>
</dbReference>
<dbReference type="InParanoid" id="A0A672N3I3"/>
<evidence type="ECO:0000313" key="5">
    <source>
        <dbReference type="Proteomes" id="UP000472262"/>
    </source>
</evidence>
<accession>A0A672N3I3</accession>
<dbReference type="SUPFAM" id="SSF48726">
    <property type="entry name" value="Immunoglobulin"/>
    <property type="match status" value="2"/>
</dbReference>
<name>A0A672N3I3_SINGR</name>
<feature type="transmembrane region" description="Helical" evidence="2">
    <location>
        <begin position="340"/>
        <end position="363"/>
    </location>
</feature>
<dbReference type="OMA" id="MNCKHEQ"/>
<evidence type="ECO:0000259" key="3">
    <source>
        <dbReference type="PROSITE" id="PS50835"/>
    </source>
</evidence>
<feature type="domain" description="Ig-like" evidence="3">
    <location>
        <begin position="114"/>
        <end position="191"/>
    </location>
</feature>
<sequence>MSTNACFLNRPVCKIWMHYIFHCVLCGKCDLFYKQVGDEVSMNCGLNTNSDIEWKFNDILIFNIKFKSGTKLKGSSHITSKAITNGETLKVPRLETRDSGNNFCRIIVFFIFTPFSLSVFAKPGSVLVQSSDAELHCDIRGNPNKEVQWLRPPNGQIYHEKNQAIHLKSVTSKDAGQWTCQVNDDLKLSVTLTVVAGLQTTAVNVSEGDDTELPCSLPQSVSQRLVGGKWKADHLPKVSFPTLKNTENKGLHWNGKNSEKVNFTTKQLSTNFDVTLKNVQHSDAGSFVCTVEFEGGASLSVETTLRVVAKPSGGQVFTKGKGKTPAFKEILTKDVYGLKLWIWIAVGASSVVLIGLIIVTVLVRQRNKWMKKRVRKLRSMWQPLTAKDYCQCNRYFLAENEVELGQGVRPLPVPRQGHNPRTRTAGPNYTN</sequence>
<protein>
    <submittedName>
        <fullName evidence="4">CD4-2 molecule, tandem duplicate 2</fullName>
    </submittedName>
</protein>
<dbReference type="InterPro" id="IPR013783">
    <property type="entry name" value="Ig-like_fold"/>
</dbReference>
<organism evidence="4 5">
    <name type="scientific">Sinocyclocheilus grahami</name>
    <name type="common">Dianchi golden-line fish</name>
    <name type="synonym">Barbus grahami</name>
    <dbReference type="NCBI Taxonomy" id="75366"/>
    <lineage>
        <taxon>Eukaryota</taxon>
        <taxon>Metazoa</taxon>
        <taxon>Chordata</taxon>
        <taxon>Craniata</taxon>
        <taxon>Vertebrata</taxon>
        <taxon>Euteleostomi</taxon>
        <taxon>Actinopterygii</taxon>
        <taxon>Neopterygii</taxon>
        <taxon>Teleostei</taxon>
        <taxon>Ostariophysi</taxon>
        <taxon>Cypriniformes</taxon>
        <taxon>Cyprinidae</taxon>
        <taxon>Cyprininae</taxon>
        <taxon>Sinocyclocheilus</taxon>
    </lineage>
</organism>
<dbReference type="SMART" id="SM00409">
    <property type="entry name" value="IG"/>
    <property type="match status" value="3"/>
</dbReference>
<feature type="region of interest" description="Disordered" evidence="1">
    <location>
        <begin position="408"/>
        <end position="431"/>
    </location>
</feature>
<evidence type="ECO:0000256" key="2">
    <source>
        <dbReference type="SAM" id="Phobius"/>
    </source>
</evidence>
<dbReference type="PANTHER" id="PTHR11422">
    <property type="entry name" value="T-CELL SURFACE GLYCOPROTEIN CD4"/>
    <property type="match status" value="1"/>
</dbReference>
<dbReference type="InterPro" id="IPR003599">
    <property type="entry name" value="Ig_sub"/>
</dbReference>
<feature type="domain" description="Ig-like" evidence="3">
    <location>
        <begin position="193"/>
        <end position="306"/>
    </location>
</feature>
<dbReference type="PROSITE" id="PS50835">
    <property type="entry name" value="IG_LIKE"/>
    <property type="match status" value="2"/>
</dbReference>
<keyword evidence="2" id="KW-1133">Transmembrane helix</keyword>
<keyword evidence="2" id="KW-0472">Membrane</keyword>
<dbReference type="Ensembl" id="ENSSGRT00000045602.1">
    <property type="protein sequence ID" value="ENSSGRP00000042558.1"/>
    <property type="gene ID" value="ENSSGRG00000023075.1"/>
</dbReference>
<dbReference type="SMART" id="SM00408">
    <property type="entry name" value="IGc2"/>
    <property type="match status" value="2"/>
</dbReference>
<dbReference type="InterPro" id="IPR007110">
    <property type="entry name" value="Ig-like_dom"/>
</dbReference>
<evidence type="ECO:0000256" key="1">
    <source>
        <dbReference type="SAM" id="MobiDB-lite"/>
    </source>
</evidence>
<dbReference type="Proteomes" id="UP000472262">
    <property type="component" value="Unassembled WGS sequence"/>
</dbReference>
<dbReference type="CDD" id="cd00096">
    <property type="entry name" value="Ig"/>
    <property type="match status" value="1"/>
</dbReference>
<dbReference type="Pfam" id="PF13927">
    <property type="entry name" value="Ig_3"/>
    <property type="match status" value="1"/>
</dbReference>
<dbReference type="PANTHER" id="PTHR11422:SF6">
    <property type="entry name" value="HEMICENTIN-1 ISOFORM X1"/>
    <property type="match status" value="1"/>
</dbReference>
<evidence type="ECO:0000313" key="4">
    <source>
        <dbReference type="Ensembl" id="ENSSGRP00000042558.1"/>
    </source>
</evidence>
<proteinExistence type="predicted"/>